<protein>
    <submittedName>
        <fullName evidence="1">Uncharacterized protein</fullName>
    </submittedName>
</protein>
<dbReference type="OrthoDB" id="117402at2"/>
<organism evidence="1 2">
    <name type="scientific">Arthrobacter echini</name>
    <dbReference type="NCBI Taxonomy" id="1529066"/>
    <lineage>
        <taxon>Bacteria</taxon>
        <taxon>Bacillati</taxon>
        <taxon>Actinomycetota</taxon>
        <taxon>Actinomycetes</taxon>
        <taxon>Micrococcales</taxon>
        <taxon>Micrococcaceae</taxon>
        <taxon>Arthrobacter</taxon>
    </lineage>
</organism>
<accession>A0A4S5E2K2</accession>
<dbReference type="EMBL" id="SSWH01000010">
    <property type="protein sequence ID" value="THJ65597.1"/>
    <property type="molecule type" value="Genomic_DNA"/>
</dbReference>
<dbReference type="Gene3D" id="3.40.30.10">
    <property type="entry name" value="Glutaredoxin"/>
    <property type="match status" value="1"/>
</dbReference>
<keyword evidence="2" id="KW-1185">Reference proteome</keyword>
<sequence length="250" mass="27329">MNPWLAAMIPLAIILILGSIAFLIGFKGYLSNSPDEPDLDSDPSPATSRDSPAPRAGSTTSSTVHTSQQAALRATLAPSDRLISRASHERTILVQFIDLYTPGTISTQEFLSNLRADYSRRVTFVARHLPTNDQAYLGATALEAADRQGCFLSFLEAITLGPDAQELPRLHSHITMDTYLAVAHELGLDSEQFEADMQSSEVFALIDSDRIEATRVGITRAPALILLDDQNRNTLTSLEDFREAVRLVTS</sequence>
<evidence type="ECO:0000313" key="1">
    <source>
        <dbReference type="EMBL" id="THJ65597.1"/>
    </source>
</evidence>
<comment type="caution">
    <text evidence="1">The sequence shown here is derived from an EMBL/GenBank/DDBJ whole genome shotgun (WGS) entry which is preliminary data.</text>
</comment>
<dbReference type="InterPro" id="IPR036249">
    <property type="entry name" value="Thioredoxin-like_sf"/>
</dbReference>
<name>A0A4S5E2K2_9MICC</name>
<dbReference type="SUPFAM" id="SSF52833">
    <property type="entry name" value="Thioredoxin-like"/>
    <property type="match status" value="1"/>
</dbReference>
<dbReference type="Proteomes" id="UP000305233">
    <property type="component" value="Unassembled WGS sequence"/>
</dbReference>
<proteinExistence type="predicted"/>
<evidence type="ECO:0000313" key="2">
    <source>
        <dbReference type="Proteomes" id="UP000305233"/>
    </source>
</evidence>
<gene>
    <name evidence="1" type="ORF">E8P82_11470</name>
</gene>
<reference evidence="1 2" key="1">
    <citation type="submission" date="2019-04" db="EMBL/GenBank/DDBJ databases">
        <authorList>
            <person name="Liu Q."/>
            <person name="Xin Y.-H."/>
        </authorList>
    </citation>
    <scope>NUCLEOTIDE SEQUENCE [LARGE SCALE GENOMIC DNA]</scope>
    <source>
        <strain evidence="1 2">AM23</strain>
    </source>
</reference>
<dbReference type="AlphaFoldDB" id="A0A4S5E2K2"/>